<dbReference type="PANTHER" id="PTHR13160">
    <property type="entry name" value="OLIGOSACCHARYLTRANSFERASE COMPLEX SUBUNIT OSTC"/>
    <property type="match status" value="1"/>
</dbReference>
<keyword evidence="4 6" id="KW-1133">Transmembrane helix</keyword>
<feature type="transmembrane region" description="Helical" evidence="6">
    <location>
        <begin position="124"/>
        <end position="147"/>
    </location>
</feature>
<dbReference type="EMBL" id="JANCYU010000026">
    <property type="protein sequence ID" value="KAK4524876.1"/>
    <property type="molecule type" value="Genomic_DNA"/>
</dbReference>
<evidence type="ECO:0000256" key="2">
    <source>
        <dbReference type="ARBA" id="ARBA00009376"/>
    </source>
</evidence>
<comment type="subcellular location">
    <subcellularLocation>
        <location evidence="1">Membrane</location>
        <topology evidence="1">Multi-pass membrane protein</topology>
    </subcellularLocation>
</comment>
<dbReference type="InterPro" id="IPR042416">
    <property type="entry name" value="OSTC"/>
</dbReference>
<feature type="transmembrane region" description="Helical" evidence="6">
    <location>
        <begin position="38"/>
        <end position="60"/>
    </location>
</feature>
<dbReference type="AlphaFoldDB" id="A0AAV9ICE9"/>
<evidence type="ECO:0000313" key="8">
    <source>
        <dbReference type="Proteomes" id="UP001300502"/>
    </source>
</evidence>
<dbReference type="InterPro" id="IPR021149">
    <property type="entry name" value="OligosaccharylTrfase_OST3/OST6"/>
</dbReference>
<keyword evidence="5 6" id="KW-0472">Membrane</keyword>
<evidence type="ECO:0000313" key="7">
    <source>
        <dbReference type="EMBL" id="KAK4524876.1"/>
    </source>
</evidence>
<sequence length="160" mass="18256">MEKNTYLSVPYKLFEFSLKVLRPPKLRLRLSFPSLPPWLIFIVLLVSYILVISGIIYDVIVGPPAMGTTIDPVTRTLKPVAFAQGRINAQYVIEGLSVGFFYALGTAGIILLDVSSTSTLLKEYQVYCWILAMLLLFGFYRMMIVFIQMKLPGYLEFHYQ</sequence>
<name>A0AAV9ICE9_9RHOD</name>
<comment type="caution">
    <text evidence="7">The sequence shown here is derived from an EMBL/GenBank/DDBJ whole genome shotgun (WGS) entry which is preliminary data.</text>
</comment>
<evidence type="ECO:0000256" key="4">
    <source>
        <dbReference type="ARBA" id="ARBA00022989"/>
    </source>
</evidence>
<keyword evidence="8" id="KW-1185">Reference proteome</keyword>
<evidence type="ECO:0000256" key="5">
    <source>
        <dbReference type="ARBA" id="ARBA00023136"/>
    </source>
</evidence>
<keyword evidence="3 6" id="KW-0812">Transmembrane</keyword>
<evidence type="ECO:0000256" key="3">
    <source>
        <dbReference type="ARBA" id="ARBA00022692"/>
    </source>
</evidence>
<comment type="similarity">
    <text evidence="2">Belongs to the OSTC family.</text>
</comment>
<reference evidence="7 8" key="1">
    <citation type="submission" date="2022-07" db="EMBL/GenBank/DDBJ databases">
        <title>Genome-wide signatures of adaptation to extreme environments.</title>
        <authorList>
            <person name="Cho C.H."/>
            <person name="Yoon H.S."/>
        </authorList>
    </citation>
    <scope>NUCLEOTIDE SEQUENCE [LARGE SCALE GENOMIC DNA]</scope>
    <source>
        <strain evidence="7 8">108.79 E11</strain>
    </source>
</reference>
<protein>
    <recommendedName>
        <fullName evidence="9">Oligosaccharyltransferase complex subunit</fullName>
    </recommendedName>
</protein>
<accession>A0AAV9ICE9</accession>
<dbReference type="PANTHER" id="PTHR13160:SF4">
    <property type="entry name" value="OLIGOSACCHARYLTRANSFERASE COMPLEX SUBUNIT OSTC"/>
    <property type="match status" value="1"/>
</dbReference>
<proteinExistence type="inferred from homology"/>
<gene>
    <name evidence="7" type="ORF">GAYE_SCF06G2778</name>
</gene>
<dbReference type="Proteomes" id="UP001300502">
    <property type="component" value="Unassembled WGS sequence"/>
</dbReference>
<organism evidence="7 8">
    <name type="scientific">Galdieria yellowstonensis</name>
    <dbReference type="NCBI Taxonomy" id="3028027"/>
    <lineage>
        <taxon>Eukaryota</taxon>
        <taxon>Rhodophyta</taxon>
        <taxon>Bangiophyceae</taxon>
        <taxon>Galdieriales</taxon>
        <taxon>Galdieriaceae</taxon>
        <taxon>Galdieria</taxon>
    </lineage>
</organism>
<dbReference type="GO" id="GO:0008250">
    <property type="term" value="C:oligosaccharyltransferase complex"/>
    <property type="evidence" value="ECO:0007669"/>
    <property type="project" value="InterPro"/>
</dbReference>
<evidence type="ECO:0000256" key="1">
    <source>
        <dbReference type="ARBA" id="ARBA00004141"/>
    </source>
</evidence>
<dbReference type="Pfam" id="PF04756">
    <property type="entry name" value="OST3_OST6"/>
    <property type="match status" value="1"/>
</dbReference>
<evidence type="ECO:0008006" key="9">
    <source>
        <dbReference type="Google" id="ProtNLM"/>
    </source>
</evidence>
<feature type="transmembrane region" description="Helical" evidence="6">
    <location>
        <begin position="91"/>
        <end position="112"/>
    </location>
</feature>
<evidence type="ECO:0000256" key="6">
    <source>
        <dbReference type="SAM" id="Phobius"/>
    </source>
</evidence>